<dbReference type="Pfam" id="PF00668">
    <property type="entry name" value="Condensation"/>
    <property type="match status" value="1"/>
</dbReference>
<dbReference type="GeneID" id="37159920"/>
<comment type="similarity">
    <text evidence="1">Belongs to the proline racemase family.</text>
</comment>
<evidence type="ECO:0000256" key="1">
    <source>
        <dbReference type="ARBA" id="ARBA00007529"/>
    </source>
</evidence>
<keyword evidence="7" id="KW-1185">Reference proteome</keyword>
<accession>A0A8G1QTL9</accession>
<evidence type="ECO:0000256" key="3">
    <source>
        <dbReference type="ARBA" id="ARBA00022553"/>
    </source>
</evidence>
<dbReference type="InterPro" id="IPR023213">
    <property type="entry name" value="CAT-like_dom_sf"/>
</dbReference>
<dbReference type="InterPro" id="IPR001242">
    <property type="entry name" value="Condensation_dom"/>
</dbReference>
<feature type="domain" description="Condensation" evidence="5">
    <location>
        <begin position="591"/>
        <end position="930"/>
    </location>
</feature>
<evidence type="ECO:0000313" key="6">
    <source>
        <dbReference type="EMBL" id="RAH52696.1"/>
    </source>
</evidence>
<dbReference type="CDD" id="cd19542">
    <property type="entry name" value="CT_NRPS-like"/>
    <property type="match status" value="1"/>
</dbReference>
<dbReference type="RefSeq" id="XP_025510618.1">
    <property type="nucleotide sequence ID" value="XM_025656518.1"/>
</dbReference>
<comment type="similarity">
    <text evidence="4">Belongs to the NRP synthetase family.</text>
</comment>
<evidence type="ECO:0000259" key="5">
    <source>
        <dbReference type="Pfam" id="PF00668"/>
    </source>
</evidence>
<dbReference type="FunFam" id="3.30.559.30:FF:000002">
    <property type="entry name" value="Nonribosomal peptide synthase Pes1"/>
    <property type="match status" value="1"/>
</dbReference>
<dbReference type="GO" id="GO:0003824">
    <property type="term" value="F:catalytic activity"/>
    <property type="evidence" value="ECO:0007669"/>
    <property type="project" value="InterPro"/>
</dbReference>
<reference evidence="6 7" key="1">
    <citation type="submission" date="2018-02" db="EMBL/GenBank/DDBJ databases">
        <title>The genomes of Aspergillus section Nigri reveals drivers in fungal speciation.</title>
        <authorList>
            <consortium name="DOE Joint Genome Institute"/>
            <person name="Vesth T.C."/>
            <person name="Nybo J."/>
            <person name="Theobald S."/>
            <person name="Brandl J."/>
            <person name="Frisvad J.C."/>
            <person name="Nielsen K.F."/>
            <person name="Lyhne E.K."/>
            <person name="Kogle M.E."/>
            <person name="Kuo A."/>
            <person name="Riley R."/>
            <person name="Clum A."/>
            <person name="Nolan M."/>
            <person name="Lipzen A."/>
            <person name="Salamov A."/>
            <person name="Henrissat B."/>
            <person name="Wiebenga A."/>
            <person name="De vries R.P."/>
            <person name="Grigoriev I.V."/>
            <person name="Mortensen U.H."/>
            <person name="Andersen M.R."/>
            <person name="Baker S.E."/>
        </authorList>
    </citation>
    <scope>NUCLEOTIDE SEQUENCE [LARGE SCALE GENOMIC DNA]</scope>
    <source>
        <strain evidence="6 7">CBS 112811</strain>
    </source>
</reference>
<proteinExistence type="inferred from homology"/>
<protein>
    <submittedName>
        <fullName evidence="6">Proline racemase</fullName>
    </submittedName>
</protein>
<dbReference type="PANTHER" id="PTHR45398:SF1">
    <property type="entry name" value="ENZYME, PUTATIVE (JCVI)-RELATED"/>
    <property type="match status" value="1"/>
</dbReference>
<dbReference type="SFLD" id="SFLDS00028">
    <property type="entry name" value="Proline_Racemase"/>
    <property type="match status" value="1"/>
</dbReference>
<dbReference type="InterPro" id="IPR008794">
    <property type="entry name" value="Pro_racemase_fam"/>
</dbReference>
<keyword evidence="3" id="KW-0597">Phosphoprotein</keyword>
<evidence type="ECO:0000256" key="2">
    <source>
        <dbReference type="ARBA" id="ARBA00022450"/>
    </source>
</evidence>
<feature type="non-terminal residue" evidence="6">
    <location>
        <position position="969"/>
    </location>
</feature>
<dbReference type="SUPFAM" id="SSF54506">
    <property type="entry name" value="Diaminopimelate epimerase-like"/>
    <property type="match status" value="1"/>
</dbReference>
<evidence type="ECO:0000313" key="7">
    <source>
        <dbReference type="Proteomes" id="UP000249526"/>
    </source>
</evidence>
<dbReference type="AlphaFoldDB" id="A0A8G1QTL9"/>
<dbReference type="Gene3D" id="3.30.559.10">
    <property type="entry name" value="Chloramphenicol acetyltransferase-like domain"/>
    <property type="match status" value="1"/>
</dbReference>
<keyword evidence="2" id="KW-0596">Phosphopantetheine</keyword>
<dbReference type="Pfam" id="PF05544">
    <property type="entry name" value="Pro_racemase"/>
    <property type="match status" value="1"/>
</dbReference>
<sequence>HAKRTINVVGVHAAGEVGDVIVGGVLDVPGKTMFDKMMYFWKNADDIRQIMLNEPRGRPSKNANLILPPCDPRADAGFIIMESEEYPPMSGSNTICTTTVLLETGMVKMQEPITTLNLDTAAGLVTVSAECESGKCKTVAFDNVPAFVFHLDLEVDVPGIGKVLCDIVWGGMMYAILDISQVGLTIDSSDGERIVEYGERVKRAVQRTVHPIHPENPGINGVTNLVFTEPLQSETSGKSARNATVVSPGRLDRSPCGTGTCARMAQLYARDELLVGESFRHISPIDIEFMGTIRGTTKVGEYNAILPTVKGSAWITSYQQVVLDPSDPFPEGFRIQQQGFTLDEAMTECLLTRSQDLLRSEPIEVMLGAALHAFVRVFPDRGLPAMFNESHGRDALGDRCDISQTVGWFTTMAPVASSVGNSVLDTVRRVKDARHQLLRGGWPYFASRYLTPEGQASFGGHFPMEIILNYLGRYHIFEQGDALFARLPAPDLPCLYPDLKRFSLFEILVTVDIGQLEVKFLYPRDIKHQSRIEEWIQQYRILLEEAFTGTEPLLSLNDFPLLSMGYKDLDRLAKEILPTIRGPATLTNLEELYPCTPIQSGLLVSQARNPAYYEYATIAEVYPPAAGQLVDAKRLARAWQELVRRHSILRTVFVESISPDRLYDQAVLRDWNGEVMYPQVDSRDPTAILEDLPGIEFAPGHSLHRLAICVAENGAVFVRLDMNHAISDGASTSILFRDLALAYHGKLVGSPLSQYRDFVSFLLQDDKQKHLAYWVDRLSGAEPCLLPLSVHSEGPSNEIEFTRVSLPQPVSQLRTFCIRNGVTLSTLLQAAWAMVLRIYCDSDRVCFGYLVSGRDVPIDGVENVIGHFLNILVCQLAFDLHSSPDTTMHSIQNQFVEGLPHQFCPLADILHKLNLGDQRLFNTAFSFQRSSTSSRTDRDPLITFRRQRARDPTEVSHAHIPMMVFSNAI</sequence>
<evidence type="ECO:0000256" key="4">
    <source>
        <dbReference type="ARBA" id="ARBA00029454"/>
    </source>
</evidence>
<dbReference type="Proteomes" id="UP000249526">
    <property type="component" value="Unassembled WGS sequence"/>
</dbReference>
<gene>
    <name evidence="6" type="ORF">BO85DRAFT_383404</name>
</gene>
<dbReference type="Gene3D" id="3.10.310.10">
    <property type="entry name" value="Diaminopimelate Epimerase, Chain A, domain 1"/>
    <property type="match status" value="2"/>
</dbReference>
<dbReference type="EMBL" id="KZ825082">
    <property type="protein sequence ID" value="RAH52696.1"/>
    <property type="molecule type" value="Genomic_DNA"/>
</dbReference>
<organism evidence="6 7">
    <name type="scientific">Aspergillus piperis CBS 112811</name>
    <dbReference type="NCBI Taxonomy" id="1448313"/>
    <lineage>
        <taxon>Eukaryota</taxon>
        <taxon>Fungi</taxon>
        <taxon>Dikarya</taxon>
        <taxon>Ascomycota</taxon>
        <taxon>Pezizomycotina</taxon>
        <taxon>Eurotiomycetes</taxon>
        <taxon>Eurotiomycetidae</taxon>
        <taxon>Eurotiales</taxon>
        <taxon>Aspergillaceae</taxon>
        <taxon>Aspergillus</taxon>
        <taxon>Aspergillus subgen. Circumdati</taxon>
    </lineage>
</organism>
<dbReference type="PANTHER" id="PTHR45398">
    <property type="match status" value="1"/>
</dbReference>
<dbReference type="SUPFAM" id="SSF52777">
    <property type="entry name" value="CoA-dependent acyltransferases"/>
    <property type="match status" value="3"/>
</dbReference>
<dbReference type="Gene3D" id="3.30.559.30">
    <property type="entry name" value="Nonribosomal peptide synthetase, condensation domain"/>
    <property type="match status" value="2"/>
</dbReference>
<name>A0A8G1QTL9_9EURO</name>